<evidence type="ECO:0000256" key="3">
    <source>
        <dbReference type="ARBA" id="ARBA00022691"/>
    </source>
</evidence>
<dbReference type="EMBL" id="AP025226">
    <property type="protein sequence ID" value="BDB97402.1"/>
    <property type="molecule type" value="Genomic_DNA"/>
</dbReference>
<dbReference type="Proteomes" id="UP001319921">
    <property type="component" value="Chromosome"/>
</dbReference>
<dbReference type="InterPro" id="IPR053600">
    <property type="entry name" value="Lysine_N-MTase"/>
</dbReference>
<accession>A0AAQ4CNM1</accession>
<organism evidence="5 6">
    <name type="scientific">Saccharolobus caldissimus</name>
    <dbReference type="NCBI Taxonomy" id="1702097"/>
    <lineage>
        <taxon>Archaea</taxon>
        <taxon>Thermoproteota</taxon>
        <taxon>Thermoprotei</taxon>
        <taxon>Sulfolobales</taxon>
        <taxon>Sulfolobaceae</taxon>
        <taxon>Saccharolobus</taxon>
    </lineage>
</organism>
<evidence type="ECO:0000313" key="6">
    <source>
        <dbReference type="Proteomes" id="UP001319921"/>
    </source>
</evidence>
<protein>
    <submittedName>
        <fullName evidence="5">50S ribosomal protein L11 methyltransferase</fullName>
    </submittedName>
</protein>
<dbReference type="InterPro" id="IPR029063">
    <property type="entry name" value="SAM-dependent_MTases_sf"/>
</dbReference>
<proteinExistence type="predicted"/>
<evidence type="ECO:0000256" key="1">
    <source>
        <dbReference type="ARBA" id="ARBA00022603"/>
    </source>
</evidence>
<evidence type="ECO:0000256" key="2">
    <source>
        <dbReference type="ARBA" id="ARBA00022679"/>
    </source>
</evidence>
<sequence length="164" mass="18439">MRSLSYVPHVPYVPTPEKVVRKMLELAKVGPDDVVYDLGCGDGRIIISAVKDFSAKKAVGIEINDERIREALSNIEKNGVVGRATVIKGNFFEVDISEATVVTMFLLTNVNEMLKPKLEKELKPGTRVVSHEFEMRGWIPKEVIKVEDGNMNHTVYLYIIGEHK</sequence>
<dbReference type="KEGG" id="scas:SACC_04190"/>
<dbReference type="InterPro" id="IPR025714">
    <property type="entry name" value="Methyltranfer_dom"/>
</dbReference>
<keyword evidence="3" id="KW-0949">S-adenosyl-L-methionine</keyword>
<dbReference type="AlphaFoldDB" id="A0AAQ4CNM1"/>
<dbReference type="Gene3D" id="3.40.50.150">
    <property type="entry name" value="Vaccinia Virus protein VP39"/>
    <property type="match status" value="1"/>
</dbReference>
<dbReference type="SUPFAM" id="SSF53335">
    <property type="entry name" value="S-adenosyl-L-methionine-dependent methyltransferases"/>
    <property type="match status" value="1"/>
</dbReference>
<dbReference type="NCBIfam" id="NF041081">
    <property type="entry name" value="prot_lys_mtase_Arch"/>
    <property type="match status" value="1"/>
</dbReference>
<dbReference type="PANTHER" id="PTHR13610:SF11">
    <property type="entry name" value="METHYLTRANSFERASE DOMAIN-CONTAINING PROTEIN"/>
    <property type="match status" value="1"/>
</dbReference>
<evidence type="ECO:0000313" key="5">
    <source>
        <dbReference type="EMBL" id="BDB97402.1"/>
    </source>
</evidence>
<keyword evidence="5" id="KW-0689">Ribosomal protein</keyword>
<name>A0AAQ4CNM1_9CREN</name>
<reference evidence="5 6" key="1">
    <citation type="journal article" date="2022" name="Microbiol. Resour. Announc.">
        <title>Complete Genome Sequence of the Hyperthermophilic and Acidophilic Archaeon Saccharolobus caldissimus Strain HS-3T.</title>
        <authorList>
            <person name="Sakai H.D."/>
            <person name="Kurosawa N."/>
        </authorList>
    </citation>
    <scope>NUCLEOTIDE SEQUENCE [LARGE SCALE GENOMIC DNA]</scope>
    <source>
        <strain evidence="5 6">JCM32116</strain>
    </source>
</reference>
<evidence type="ECO:0000259" key="4">
    <source>
        <dbReference type="Pfam" id="PF13847"/>
    </source>
</evidence>
<keyword evidence="2" id="KW-0808">Transferase</keyword>
<dbReference type="Pfam" id="PF13847">
    <property type="entry name" value="Methyltransf_31"/>
    <property type="match status" value="1"/>
</dbReference>
<keyword evidence="6" id="KW-1185">Reference proteome</keyword>
<dbReference type="GO" id="GO:0032259">
    <property type="term" value="P:methylation"/>
    <property type="evidence" value="ECO:0007669"/>
    <property type="project" value="UniProtKB-KW"/>
</dbReference>
<dbReference type="InterPro" id="IPR026170">
    <property type="entry name" value="FAM173A/B"/>
</dbReference>
<feature type="domain" description="Methyltransferase" evidence="4">
    <location>
        <begin position="33"/>
        <end position="146"/>
    </location>
</feature>
<keyword evidence="1 5" id="KW-0489">Methyltransferase</keyword>
<dbReference type="GO" id="GO:0016279">
    <property type="term" value="F:protein-lysine N-methyltransferase activity"/>
    <property type="evidence" value="ECO:0007669"/>
    <property type="project" value="InterPro"/>
</dbReference>
<dbReference type="GO" id="GO:0005840">
    <property type="term" value="C:ribosome"/>
    <property type="evidence" value="ECO:0007669"/>
    <property type="project" value="UniProtKB-KW"/>
</dbReference>
<dbReference type="PANTHER" id="PTHR13610">
    <property type="entry name" value="METHYLTRANSFERASE DOMAIN-CONTAINING PROTEIN"/>
    <property type="match status" value="1"/>
</dbReference>
<gene>
    <name evidence="5" type="ORF">SACC_04190</name>
</gene>
<dbReference type="CDD" id="cd02440">
    <property type="entry name" value="AdoMet_MTases"/>
    <property type="match status" value="1"/>
</dbReference>
<keyword evidence="5" id="KW-0687">Ribonucleoprotein</keyword>